<evidence type="ECO:0000256" key="1">
    <source>
        <dbReference type="SAM" id="MobiDB-lite"/>
    </source>
</evidence>
<proteinExistence type="predicted"/>
<dbReference type="EMBL" id="JACHMH010000001">
    <property type="protein sequence ID" value="MBB4681922.1"/>
    <property type="molecule type" value="Genomic_DNA"/>
</dbReference>
<keyword evidence="2" id="KW-0812">Transmembrane</keyword>
<evidence type="ECO:0000259" key="3">
    <source>
        <dbReference type="Pfam" id="PF26056"/>
    </source>
</evidence>
<feature type="compositionally biased region" description="Low complexity" evidence="1">
    <location>
        <begin position="92"/>
        <end position="117"/>
    </location>
</feature>
<dbReference type="Proteomes" id="UP000533598">
    <property type="component" value="Unassembled WGS sequence"/>
</dbReference>
<feature type="transmembrane region" description="Helical" evidence="2">
    <location>
        <begin position="57"/>
        <end position="77"/>
    </location>
</feature>
<feature type="region of interest" description="Disordered" evidence="1">
    <location>
        <begin position="25"/>
        <end position="54"/>
    </location>
</feature>
<dbReference type="Pfam" id="PF26056">
    <property type="entry name" value="DUF8017"/>
    <property type="match status" value="1"/>
</dbReference>
<dbReference type="RefSeq" id="WP_185008846.1">
    <property type="nucleotide sequence ID" value="NZ_BAAAUI010000034.1"/>
</dbReference>
<comment type="caution">
    <text evidence="4">The sequence shown here is derived from an EMBL/GenBank/DDBJ whole genome shotgun (WGS) entry which is preliminary data.</text>
</comment>
<protein>
    <recommendedName>
        <fullName evidence="3">DUF8017 domain-containing protein</fullName>
    </recommendedName>
</protein>
<reference evidence="4 5" key="1">
    <citation type="submission" date="2020-08" db="EMBL/GenBank/DDBJ databases">
        <title>Sequencing the genomes of 1000 actinobacteria strains.</title>
        <authorList>
            <person name="Klenk H.-P."/>
        </authorList>
    </citation>
    <scope>NUCLEOTIDE SEQUENCE [LARGE SCALE GENOMIC DNA]</scope>
    <source>
        <strain evidence="4 5">DSM 44230</strain>
    </source>
</reference>
<organism evidence="4 5">
    <name type="scientific">Crossiella cryophila</name>
    <dbReference type="NCBI Taxonomy" id="43355"/>
    <lineage>
        <taxon>Bacteria</taxon>
        <taxon>Bacillati</taxon>
        <taxon>Actinomycetota</taxon>
        <taxon>Actinomycetes</taxon>
        <taxon>Pseudonocardiales</taxon>
        <taxon>Pseudonocardiaceae</taxon>
        <taxon>Crossiella</taxon>
    </lineage>
</organism>
<gene>
    <name evidence="4" type="ORF">HNR67_008040</name>
</gene>
<dbReference type="InterPro" id="IPR058330">
    <property type="entry name" value="DUF8017"/>
</dbReference>
<feature type="region of interest" description="Disordered" evidence="1">
    <location>
        <begin position="82"/>
        <end position="121"/>
    </location>
</feature>
<dbReference type="AlphaFoldDB" id="A0A7W7FY24"/>
<evidence type="ECO:0000313" key="4">
    <source>
        <dbReference type="EMBL" id="MBB4681922.1"/>
    </source>
</evidence>
<sequence length="307" mass="31872">MTSSGPGNGQDPAYWERYQNTEFYGSGPEYGGLGVYRTDGPVPPQPPPPPQQRGRRIAVVALSAVILIGLVSIVFLVSGSGGSGPSETSAVAASGTTGRTTRGTTSRTPAPTTTLPSKSVTPQVTGWQAVWTKRGLAYDVPREWKVLSPATIVGFEDANGPKVAMSGVSTFREGYCTADPKRRTARRALVGIGGAKVSDAASTAGEGAKLWADGRYGEAEGVQPQVELGKATPMMVGTREASRVTAKVKVAAKHECDPPAGVVHVVAVKGATAETGAVFVIQADQDTPDSLSTADMEKMVSSLRVVE</sequence>
<accession>A0A7W7FY24</accession>
<feature type="domain" description="DUF8017" evidence="3">
    <location>
        <begin position="121"/>
        <end position="305"/>
    </location>
</feature>
<feature type="compositionally biased region" description="Pro residues" evidence="1">
    <location>
        <begin position="41"/>
        <end position="51"/>
    </location>
</feature>
<keyword evidence="2" id="KW-0472">Membrane</keyword>
<evidence type="ECO:0000313" key="5">
    <source>
        <dbReference type="Proteomes" id="UP000533598"/>
    </source>
</evidence>
<keyword evidence="5" id="KW-1185">Reference proteome</keyword>
<name>A0A7W7FY24_9PSEU</name>
<evidence type="ECO:0000256" key="2">
    <source>
        <dbReference type="SAM" id="Phobius"/>
    </source>
</evidence>
<keyword evidence="2" id="KW-1133">Transmembrane helix</keyword>